<dbReference type="Proteomes" id="UP001174934">
    <property type="component" value="Unassembled WGS sequence"/>
</dbReference>
<feature type="binding site" evidence="11">
    <location>
        <position position="139"/>
    </location>
    <ligand>
        <name>S-adenosyl-L-methionine</name>
        <dbReference type="ChEBI" id="CHEBI:59789"/>
    </ligand>
</feature>
<dbReference type="PIRSF" id="PIRSF016958">
    <property type="entry name" value="DUF858_MeTrfase_lik"/>
    <property type="match status" value="1"/>
</dbReference>
<keyword evidence="3" id="KW-0808">Transferase</keyword>
<evidence type="ECO:0000256" key="6">
    <source>
        <dbReference type="ARBA" id="ARBA00039449"/>
    </source>
</evidence>
<dbReference type="CDD" id="cd02440">
    <property type="entry name" value="AdoMet_MTases"/>
    <property type="match status" value="1"/>
</dbReference>
<evidence type="ECO:0000256" key="7">
    <source>
        <dbReference type="ARBA" id="ARBA00043129"/>
    </source>
</evidence>
<evidence type="ECO:0000256" key="12">
    <source>
        <dbReference type="SAM" id="MobiDB-lite"/>
    </source>
</evidence>
<feature type="binding site" evidence="11">
    <location>
        <position position="77"/>
    </location>
    <ligand>
        <name>S-adenosyl-L-methionine</name>
        <dbReference type="ChEBI" id="CHEBI:59789"/>
    </ligand>
</feature>
<dbReference type="Pfam" id="PF05891">
    <property type="entry name" value="Methyltransf_PK"/>
    <property type="match status" value="1"/>
</dbReference>
<keyword evidence="2 13" id="KW-0489">Methyltransferase</keyword>
<dbReference type="PANTHER" id="PTHR12753:SF0">
    <property type="entry name" value="ALPHA N-TERMINAL PROTEIN METHYLTRANSFERASE 1"/>
    <property type="match status" value="1"/>
</dbReference>
<dbReference type="GO" id="GO:0005737">
    <property type="term" value="C:cytoplasm"/>
    <property type="evidence" value="ECO:0007669"/>
    <property type="project" value="TreeGrafter"/>
</dbReference>
<dbReference type="InterPro" id="IPR008576">
    <property type="entry name" value="MeTrfase_NTM1"/>
</dbReference>
<keyword evidence="14" id="KW-1185">Reference proteome</keyword>
<dbReference type="AlphaFoldDB" id="A0AA39XM03"/>
<dbReference type="Gene3D" id="3.40.50.150">
    <property type="entry name" value="Vaccinia Virus protein VP39"/>
    <property type="match status" value="1"/>
</dbReference>
<evidence type="ECO:0000256" key="1">
    <source>
        <dbReference type="ARBA" id="ARBA00009059"/>
    </source>
</evidence>
<feature type="region of interest" description="Disordered" evidence="12">
    <location>
        <begin position="1"/>
        <end position="20"/>
    </location>
</feature>
<evidence type="ECO:0000256" key="10">
    <source>
        <dbReference type="ARBA" id="ARBA00048167"/>
    </source>
</evidence>
<comment type="catalytic activity">
    <reaction evidence="8">
        <text>N-terminal L-seryl-L-prolyl-L-lysyl-[protein] + 3 S-adenosyl-L-methionine = N-terminal N,N,N-trimethyl-L-seryl-L-prolyl-L-lysyl-[protein] + 3 S-adenosyl-L-homocysteine + 3 H(+)</text>
        <dbReference type="Rhea" id="RHEA:54724"/>
        <dbReference type="Rhea" id="RHEA-COMP:13789"/>
        <dbReference type="Rhea" id="RHEA-COMP:13973"/>
        <dbReference type="ChEBI" id="CHEBI:15378"/>
        <dbReference type="ChEBI" id="CHEBI:57856"/>
        <dbReference type="ChEBI" id="CHEBI:59789"/>
        <dbReference type="ChEBI" id="CHEBI:138061"/>
        <dbReference type="ChEBI" id="CHEBI:138317"/>
        <dbReference type="EC" id="2.1.1.244"/>
    </reaction>
</comment>
<dbReference type="InterPro" id="IPR029063">
    <property type="entry name" value="SAM-dependent_MTases_sf"/>
</dbReference>
<evidence type="ECO:0000313" key="13">
    <source>
        <dbReference type="EMBL" id="KAK0636056.1"/>
    </source>
</evidence>
<dbReference type="EMBL" id="JAULSR010000001">
    <property type="protein sequence ID" value="KAK0636056.1"/>
    <property type="molecule type" value="Genomic_DNA"/>
</dbReference>
<feature type="compositionally biased region" description="Polar residues" evidence="12">
    <location>
        <begin position="1"/>
        <end position="12"/>
    </location>
</feature>
<comment type="catalytic activity">
    <reaction evidence="9">
        <text>N-terminal L-prolyl-L-prolyl-L-lysyl-[protein] + 2 S-adenosyl-L-methionine = N-terminal N,N-dimethyl-L-prolyl-L-prolyl-L-lysyl-[protein] + 2 S-adenosyl-L-homocysteine + 2 H(+)</text>
        <dbReference type="Rhea" id="RHEA:54736"/>
        <dbReference type="Rhea" id="RHEA-COMP:13787"/>
        <dbReference type="Rhea" id="RHEA-COMP:13974"/>
        <dbReference type="ChEBI" id="CHEBI:15378"/>
        <dbReference type="ChEBI" id="CHEBI:57856"/>
        <dbReference type="ChEBI" id="CHEBI:59789"/>
        <dbReference type="ChEBI" id="CHEBI:138059"/>
        <dbReference type="ChEBI" id="CHEBI:138318"/>
        <dbReference type="EC" id="2.1.1.244"/>
    </reaction>
</comment>
<name>A0AA39XM03_9PEZI</name>
<dbReference type="GO" id="GO:0032259">
    <property type="term" value="P:methylation"/>
    <property type="evidence" value="ECO:0007669"/>
    <property type="project" value="UniProtKB-KW"/>
</dbReference>
<accession>A0AA39XM03</accession>
<dbReference type="PANTHER" id="PTHR12753">
    <property type="entry name" value="AD-003 - RELATED"/>
    <property type="match status" value="1"/>
</dbReference>
<keyword evidence="4 11" id="KW-0949">S-adenosyl-L-methionine</keyword>
<dbReference type="SUPFAM" id="SSF53335">
    <property type="entry name" value="S-adenosyl-L-methionine-dependent methyltransferases"/>
    <property type="match status" value="1"/>
</dbReference>
<evidence type="ECO:0000256" key="9">
    <source>
        <dbReference type="ARBA" id="ARBA00047885"/>
    </source>
</evidence>
<evidence type="ECO:0000256" key="8">
    <source>
        <dbReference type="ARBA" id="ARBA00047306"/>
    </source>
</evidence>
<gene>
    <name evidence="13" type="ORF">B0T17DRAFT_612842</name>
</gene>
<sequence length="234" mass="25772">MSNPSEQAQGSEDPNVLINPEDGRKYWEGIEADVNGMLGGFAHISKVDLQGSRNFLAKLGIGARKDLRTVASALEGGAGIGRITEGLLTDVAQHVDVVEPVAKFTAGLREKSGVRNIYTSGLEAWQPVEGVDYDLIWVQWCIGHLNDDNVVAFLERCKKVLKPNGVVVIKENNNNGNDDIFDDVDSSVTRADPKFRSLFEKANYRLVQTELQRGFPRTAAVSLFPVRMYALKPK</sequence>
<reference evidence="13" key="1">
    <citation type="submission" date="2023-06" db="EMBL/GenBank/DDBJ databases">
        <title>Genome-scale phylogeny and comparative genomics of the fungal order Sordariales.</title>
        <authorList>
            <consortium name="Lawrence Berkeley National Laboratory"/>
            <person name="Hensen N."/>
            <person name="Bonometti L."/>
            <person name="Westerberg I."/>
            <person name="Brannstrom I.O."/>
            <person name="Guillou S."/>
            <person name="Cros-Aarteil S."/>
            <person name="Calhoun S."/>
            <person name="Haridas S."/>
            <person name="Kuo A."/>
            <person name="Mondo S."/>
            <person name="Pangilinan J."/>
            <person name="Riley R."/>
            <person name="LaButti K."/>
            <person name="Andreopoulos B."/>
            <person name="Lipzen A."/>
            <person name="Chen C."/>
            <person name="Yanf M."/>
            <person name="Daum C."/>
            <person name="Ng V."/>
            <person name="Clum A."/>
            <person name="Steindorff A."/>
            <person name="Ohm R."/>
            <person name="Martin F."/>
            <person name="Silar P."/>
            <person name="Natvig D."/>
            <person name="Lalanne C."/>
            <person name="Gautier V."/>
            <person name="Ament-velasquez S.L."/>
            <person name="Kruys A."/>
            <person name="Hutchinson M.I."/>
            <person name="Powell A.J."/>
            <person name="Barry K."/>
            <person name="Miller A.N."/>
            <person name="Grigoriev I.V."/>
            <person name="Debuchy R."/>
            <person name="Gladieux P."/>
            <person name="Thoren M.H."/>
            <person name="Johannesson H."/>
        </authorList>
    </citation>
    <scope>NUCLEOTIDE SEQUENCE</scope>
    <source>
        <strain evidence="13">SMH3391-2</strain>
    </source>
</reference>
<proteinExistence type="inferred from homology"/>
<dbReference type="GO" id="GO:0071885">
    <property type="term" value="F:N-terminal protein N-methyltransferase activity"/>
    <property type="evidence" value="ECO:0007669"/>
    <property type="project" value="UniProtKB-EC"/>
</dbReference>
<comment type="caution">
    <text evidence="13">The sequence shown here is derived from an EMBL/GenBank/DDBJ whole genome shotgun (WGS) entry which is preliminary data.</text>
</comment>
<evidence type="ECO:0000256" key="4">
    <source>
        <dbReference type="ARBA" id="ARBA00022691"/>
    </source>
</evidence>
<protein>
    <recommendedName>
        <fullName evidence="6">Alpha N-terminal protein methyltransferase 1</fullName>
        <ecNumber evidence="5">2.1.1.244</ecNumber>
    </recommendedName>
    <alternativeName>
        <fullName evidence="7">X-Pro-Lys N-terminal protein methyltransferase 1</fullName>
    </alternativeName>
</protein>
<evidence type="ECO:0000256" key="11">
    <source>
        <dbReference type="PIRSR" id="PIRSR016958-1"/>
    </source>
</evidence>
<feature type="binding site" evidence="11">
    <location>
        <position position="82"/>
    </location>
    <ligand>
        <name>S-adenosyl-L-methionine</name>
        <dbReference type="ChEBI" id="CHEBI:59789"/>
    </ligand>
</feature>
<evidence type="ECO:0000313" key="14">
    <source>
        <dbReference type="Proteomes" id="UP001174934"/>
    </source>
</evidence>
<organism evidence="13 14">
    <name type="scientific">Bombardia bombarda</name>
    <dbReference type="NCBI Taxonomy" id="252184"/>
    <lineage>
        <taxon>Eukaryota</taxon>
        <taxon>Fungi</taxon>
        <taxon>Dikarya</taxon>
        <taxon>Ascomycota</taxon>
        <taxon>Pezizomycotina</taxon>
        <taxon>Sordariomycetes</taxon>
        <taxon>Sordariomycetidae</taxon>
        <taxon>Sordariales</taxon>
        <taxon>Lasiosphaeriaceae</taxon>
        <taxon>Bombardia</taxon>
    </lineage>
</organism>
<evidence type="ECO:0000256" key="2">
    <source>
        <dbReference type="ARBA" id="ARBA00022603"/>
    </source>
</evidence>
<comment type="catalytic activity">
    <reaction evidence="10">
        <text>N-terminal L-alanyl-L-prolyl-L-lysyl-[protein] + 3 S-adenosyl-L-methionine = N-terminal N,N,N-trimethyl-L-alanyl-L-prolyl-L-lysyl-[protein] + 3 S-adenosyl-L-homocysteine + 3 H(+)</text>
        <dbReference type="Rhea" id="RHEA:54712"/>
        <dbReference type="Rhea" id="RHEA-COMP:13785"/>
        <dbReference type="Rhea" id="RHEA-COMP:13971"/>
        <dbReference type="ChEBI" id="CHEBI:15378"/>
        <dbReference type="ChEBI" id="CHEBI:57856"/>
        <dbReference type="ChEBI" id="CHEBI:59789"/>
        <dbReference type="ChEBI" id="CHEBI:138057"/>
        <dbReference type="ChEBI" id="CHEBI:138315"/>
        <dbReference type="EC" id="2.1.1.244"/>
    </reaction>
</comment>
<evidence type="ECO:0000256" key="3">
    <source>
        <dbReference type="ARBA" id="ARBA00022679"/>
    </source>
</evidence>
<comment type="similarity">
    <text evidence="1">Belongs to the methyltransferase superfamily. NTM1 family.</text>
</comment>
<dbReference type="EC" id="2.1.1.244" evidence="5"/>
<evidence type="ECO:0000256" key="5">
    <source>
        <dbReference type="ARBA" id="ARBA00039112"/>
    </source>
</evidence>